<accession>A0A238H210</accession>
<feature type="region of interest" description="Disordered" evidence="1">
    <location>
        <begin position="1"/>
        <end position="59"/>
    </location>
</feature>
<protein>
    <submittedName>
        <fullName evidence="2">Uncharacterized protein</fullName>
    </submittedName>
</protein>
<gene>
    <name evidence="2" type="ORF">BSIN_0061</name>
</gene>
<evidence type="ECO:0000256" key="1">
    <source>
        <dbReference type="SAM" id="MobiDB-lite"/>
    </source>
</evidence>
<dbReference type="AlphaFoldDB" id="A0A238H210"/>
<evidence type="ECO:0000313" key="2">
    <source>
        <dbReference type="EMBL" id="SMF99331.1"/>
    </source>
</evidence>
<sequence>MRRSVSGRGTGDARHDPAGGALPVRGGLRPSQDSDNETKRLERAVNEPDAVAGGRRTSA</sequence>
<proteinExistence type="predicted"/>
<name>A0A238H210_9BURK</name>
<evidence type="ECO:0000313" key="3">
    <source>
        <dbReference type="Proteomes" id="UP000198460"/>
    </source>
</evidence>
<feature type="compositionally biased region" description="Basic and acidic residues" evidence="1">
    <location>
        <begin position="36"/>
        <end position="46"/>
    </location>
</feature>
<reference evidence="2 3" key="1">
    <citation type="submission" date="2017-04" db="EMBL/GenBank/DDBJ databases">
        <authorList>
            <person name="Afonso C.L."/>
            <person name="Miller P.J."/>
            <person name="Scott M.A."/>
            <person name="Spackman E."/>
            <person name="Goraichik I."/>
            <person name="Dimitrov K.M."/>
            <person name="Suarez D.L."/>
            <person name="Swayne D.E."/>
        </authorList>
    </citation>
    <scope>NUCLEOTIDE SEQUENCE [LARGE SCALE GENOMIC DNA]</scope>
    <source>
        <strain evidence="2">LMG 28154</strain>
    </source>
</reference>
<dbReference type="EMBL" id="FXAN01000040">
    <property type="protein sequence ID" value="SMF99331.1"/>
    <property type="molecule type" value="Genomic_DNA"/>
</dbReference>
<dbReference type="Proteomes" id="UP000198460">
    <property type="component" value="Unassembled WGS sequence"/>
</dbReference>
<organism evidence="2 3">
    <name type="scientific">Burkholderia singularis</name>
    <dbReference type="NCBI Taxonomy" id="1503053"/>
    <lineage>
        <taxon>Bacteria</taxon>
        <taxon>Pseudomonadati</taxon>
        <taxon>Pseudomonadota</taxon>
        <taxon>Betaproteobacteria</taxon>
        <taxon>Burkholderiales</taxon>
        <taxon>Burkholderiaceae</taxon>
        <taxon>Burkholderia</taxon>
        <taxon>pseudomallei group</taxon>
    </lineage>
</organism>